<dbReference type="GO" id="GO:0017108">
    <property type="term" value="F:5'-flap endonuclease activity"/>
    <property type="evidence" value="ECO:0007669"/>
    <property type="project" value="InterPro"/>
</dbReference>
<evidence type="ECO:0000256" key="2">
    <source>
        <dbReference type="ARBA" id="ARBA00022723"/>
    </source>
</evidence>
<evidence type="ECO:0000256" key="4">
    <source>
        <dbReference type="ARBA" id="ARBA00022763"/>
    </source>
</evidence>
<evidence type="ECO:0000256" key="1">
    <source>
        <dbReference type="ARBA" id="ARBA00022722"/>
    </source>
</evidence>
<dbReference type="InterPro" id="IPR050381">
    <property type="entry name" value="SLX1_endonuclease"/>
</dbReference>
<organism evidence="13 14">
    <name type="scientific">Meloidogyne javanica</name>
    <name type="common">Root-knot nematode worm</name>
    <dbReference type="NCBI Taxonomy" id="6303"/>
    <lineage>
        <taxon>Eukaryota</taxon>
        <taxon>Metazoa</taxon>
        <taxon>Ecdysozoa</taxon>
        <taxon>Nematoda</taxon>
        <taxon>Chromadorea</taxon>
        <taxon>Rhabditida</taxon>
        <taxon>Tylenchina</taxon>
        <taxon>Tylenchomorpha</taxon>
        <taxon>Tylenchoidea</taxon>
        <taxon>Meloidogynidae</taxon>
        <taxon>Meloidogyninae</taxon>
        <taxon>Meloidogyne</taxon>
        <taxon>Meloidogyne incognita group</taxon>
    </lineage>
</organism>
<comment type="subunit">
    <text evidence="11">Forms a heterodimer with a member of the SLX4 family.</text>
</comment>
<keyword evidence="6 11" id="KW-0378">Hydrolase</keyword>
<comment type="function">
    <text evidence="11">Catalytic subunit of a heterodimeric structure-specific endonuclease that resolves DNA secondary structures generated during DNA repair and recombination. Has endonuclease activity towards branched DNA substrates, introducing single-strand cuts in duplex DNA close to junctions with ss-DNA.</text>
</comment>
<keyword evidence="5" id="KW-0863">Zinc-finger</keyword>
<evidence type="ECO:0000256" key="7">
    <source>
        <dbReference type="ARBA" id="ARBA00022833"/>
    </source>
</evidence>
<sequence>MLKLLHNLSEPVGILIPPKETYVQDEFFGVYCLVSKSVEKVYKNRCYIGYTVDPNRRIRQHNSGREHGGAKKTDSKGPWDMVCIVHGFPNAISALQFEWAWQNPDKSKRLKRRYMQKDRKETPFAFRFRIVIQMLNTRPWRELALTFRFLLNSKSIQVKVQEYEIPFNHSLSLPPHMKLAYGKVQKSSVLIPIELNAYTTIKNCEVCKSSIPQIIQALRCPAFEVCGAHFHTSCLAERCLESEGHLEEKVFPVSGRCPRCAVDFLWGDVVRDLRALLLIQDSKPMHEGMKIADGLIPKKIIRS</sequence>
<keyword evidence="9 11" id="KW-0234">DNA repair</keyword>
<dbReference type="Pfam" id="PF21202">
    <property type="entry name" value="SLX1_C"/>
    <property type="match status" value="1"/>
</dbReference>
<keyword evidence="8 11" id="KW-0233">DNA recombination</keyword>
<dbReference type="GO" id="GO:0008270">
    <property type="term" value="F:zinc ion binding"/>
    <property type="evidence" value="ECO:0007669"/>
    <property type="project" value="UniProtKB-KW"/>
</dbReference>
<dbReference type="WBParaSite" id="scaffold6861_cov169.g11346">
    <property type="protein sequence ID" value="scaffold6861_cov169.g11346"/>
    <property type="gene ID" value="scaffold6861_cov169.g11346"/>
</dbReference>
<evidence type="ECO:0000259" key="12">
    <source>
        <dbReference type="PROSITE" id="PS50164"/>
    </source>
</evidence>
<dbReference type="PANTHER" id="PTHR20208:SF10">
    <property type="entry name" value="STRUCTURE-SPECIFIC ENDONUCLEASE SUBUNIT SLX1"/>
    <property type="match status" value="1"/>
</dbReference>
<dbReference type="Pfam" id="PF01541">
    <property type="entry name" value="GIY-YIG"/>
    <property type="match status" value="1"/>
</dbReference>
<comment type="cofactor">
    <cofactor evidence="11">
        <name>a divalent metal cation</name>
        <dbReference type="ChEBI" id="CHEBI:60240"/>
    </cofactor>
</comment>
<dbReference type="GO" id="GO:0000724">
    <property type="term" value="P:double-strand break repair via homologous recombination"/>
    <property type="evidence" value="ECO:0007669"/>
    <property type="project" value="TreeGrafter"/>
</dbReference>
<dbReference type="InterPro" id="IPR048749">
    <property type="entry name" value="SLX1_C"/>
</dbReference>
<dbReference type="CDD" id="cd10455">
    <property type="entry name" value="GIY-YIG_SLX1"/>
    <property type="match status" value="1"/>
</dbReference>
<dbReference type="Gene3D" id="3.30.40.10">
    <property type="entry name" value="Zinc/RING finger domain, C3HC4 (zinc finger)"/>
    <property type="match status" value="1"/>
</dbReference>
<evidence type="ECO:0000256" key="5">
    <source>
        <dbReference type="ARBA" id="ARBA00022771"/>
    </source>
</evidence>
<dbReference type="SMART" id="SM00465">
    <property type="entry name" value="GIYc"/>
    <property type="match status" value="1"/>
</dbReference>
<keyword evidence="7" id="KW-0862">Zinc</keyword>
<dbReference type="InterPro" id="IPR000305">
    <property type="entry name" value="GIY-YIG_endonuc"/>
</dbReference>
<evidence type="ECO:0000256" key="10">
    <source>
        <dbReference type="ARBA" id="ARBA00023242"/>
    </source>
</evidence>
<dbReference type="HAMAP" id="MF_03100">
    <property type="entry name" value="Endonuc_su_Slx1"/>
    <property type="match status" value="1"/>
</dbReference>
<proteinExistence type="inferred from homology"/>
<evidence type="ECO:0000256" key="6">
    <source>
        <dbReference type="ARBA" id="ARBA00022801"/>
    </source>
</evidence>
<dbReference type="Gene3D" id="3.40.1440.10">
    <property type="entry name" value="GIY-YIG endonuclease"/>
    <property type="match status" value="1"/>
</dbReference>
<keyword evidence="1 11" id="KW-0540">Nuclease</keyword>
<reference evidence="14" key="1">
    <citation type="submission" date="2022-11" db="UniProtKB">
        <authorList>
            <consortium name="WormBaseParasite"/>
        </authorList>
    </citation>
    <scope>IDENTIFICATION</scope>
</reference>
<dbReference type="GO" id="GO:0033557">
    <property type="term" value="C:Slx1-Slx4 complex"/>
    <property type="evidence" value="ECO:0007669"/>
    <property type="project" value="UniProtKB-UniRule"/>
</dbReference>
<comment type="subcellular location">
    <subcellularLocation>
        <location evidence="11">Nucleus</location>
    </subcellularLocation>
</comment>
<dbReference type="InterPro" id="IPR013083">
    <property type="entry name" value="Znf_RING/FYVE/PHD"/>
</dbReference>
<evidence type="ECO:0000256" key="9">
    <source>
        <dbReference type="ARBA" id="ARBA00023204"/>
    </source>
</evidence>
<keyword evidence="2" id="KW-0479">Metal-binding</keyword>
<keyword evidence="10 11" id="KW-0539">Nucleus</keyword>
<dbReference type="AlphaFoldDB" id="A0A915N4S7"/>
<dbReference type="EC" id="3.1.-.-" evidence="11"/>
<evidence type="ECO:0000256" key="11">
    <source>
        <dbReference type="HAMAP-Rule" id="MF_03100"/>
    </source>
</evidence>
<comment type="similarity">
    <text evidence="11">Belongs to the SLX1 family.</text>
</comment>
<evidence type="ECO:0000256" key="8">
    <source>
        <dbReference type="ARBA" id="ARBA00023172"/>
    </source>
</evidence>
<keyword evidence="4 11" id="KW-0227">DNA damage</keyword>
<evidence type="ECO:0000313" key="13">
    <source>
        <dbReference type="Proteomes" id="UP000887561"/>
    </source>
</evidence>
<name>A0A915N4S7_MELJA</name>
<accession>A0A915N4S7</accession>
<dbReference type="GO" id="GO:0008821">
    <property type="term" value="F:crossover junction DNA endonuclease activity"/>
    <property type="evidence" value="ECO:0007669"/>
    <property type="project" value="TreeGrafter"/>
</dbReference>
<dbReference type="Proteomes" id="UP000887561">
    <property type="component" value="Unplaced"/>
</dbReference>
<feature type="domain" description="GIY-YIG" evidence="12">
    <location>
        <begin position="26"/>
        <end position="113"/>
    </location>
</feature>
<comment type="caution">
    <text evidence="11">Lacks conserved residue(s) required for the propagation of feature annotation.</text>
</comment>
<keyword evidence="3 11" id="KW-0255">Endonuclease</keyword>
<dbReference type="InterPro" id="IPR027520">
    <property type="entry name" value="Slx1"/>
</dbReference>
<dbReference type="FunFam" id="3.40.1440.10:FF:000008">
    <property type="entry name" value="Structure-specific endonuclease subunit SLX1 homolog"/>
    <property type="match status" value="1"/>
</dbReference>
<evidence type="ECO:0000313" key="14">
    <source>
        <dbReference type="WBParaSite" id="scaffold6861_cov169.g11346"/>
    </source>
</evidence>
<protein>
    <recommendedName>
        <fullName evidence="11">Structure-specific endonuclease subunit SLX1 homolog</fullName>
        <ecNumber evidence="11">3.1.-.-</ecNumber>
    </recommendedName>
</protein>
<dbReference type="PROSITE" id="PS50164">
    <property type="entry name" value="GIY_YIG"/>
    <property type="match status" value="1"/>
</dbReference>
<keyword evidence="13" id="KW-1185">Reference proteome</keyword>
<dbReference type="PANTHER" id="PTHR20208">
    <property type="entry name" value="STRUCTURE-SPECIFIC ENDONUCLEASE SUBUNIT SLX1"/>
    <property type="match status" value="1"/>
</dbReference>
<dbReference type="InterPro" id="IPR035901">
    <property type="entry name" value="GIY-YIG_endonuc_sf"/>
</dbReference>
<evidence type="ECO:0000256" key="3">
    <source>
        <dbReference type="ARBA" id="ARBA00022759"/>
    </source>
</evidence>